<dbReference type="KEGG" id="hae:halTADL_2343"/>
<dbReference type="Proteomes" id="UP000198888">
    <property type="component" value="Unassembled WGS sequence"/>
</dbReference>
<dbReference type="EMBL" id="FNYR01000010">
    <property type="protein sequence ID" value="SEI87394.1"/>
    <property type="molecule type" value="Genomic_DNA"/>
</dbReference>
<accession>A0A1H6U9V5</accession>
<evidence type="ECO:0000313" key="2">
    <source>
        <dbReference type="Proteomes" id="UP000198888"/>
    </source>
</evidence>
<proteinExistence type="predicted"/>
<organism evidence="1 2">
    <name type="scientific">Halohasta litchfieldiae</name>
    <dbReference type="NCBI Taxonomy" id="1073996"/>
    <lineage>
        <taxon>Archaea</taxon>
        <taxon>Methanobacteriati</taxon>
        <taxon>Methanobacteriota</taxon>
        <taxon>Stenosarchaea group</taxon>
        <taxon>Halobacteria</taxon>
        <taxon>Halobacteriales</taxon>
        <taxon>Haloferacaceae</taxon>
        <taxon>Halohasta</taxon>
    </lineage>
</organism>
<sequence>MIPIVVETRLAAACLLWAMTDNERLDRDSALDRVETLIETVDTDPMPVPVREIWVYGDVALGLDPIERLDIYLKKDIRLRGDSETAEAYYEQNGVKGVGQSISAEWAEAYPEYVRANSNDHAAPEKCLAAHLLGDDEPIHLEVCNASFDENVTQRLRGALAQETYEQILDPRGVCLWVEGQWDTELLKKLRGGELPFPTLSGALKQMGVDSETAAEAADTVSRYRTEQTGATVRGDVI</sequence>
<dbReference type="InterPro" id="IPR055521">
    <property type="entry name" value="DUF7095"/>
</dbReference>
<protein>
    <submittedName>
        <fullName evidence="1">Uncharacterized protein</fullName>
    </submittedName>
</protein>
<name>A0A1H6U9V5_9EURY</name>
<dbReference type="AlphaFoldDB" id="A0A1H6U9V5"/>
<dbReference type="Pfam" id="PF23378">
    <property type="entry name" value="DUF7095"/>
    <property type="match status" value="1"/>
</dbReference>
<gene>
    <name evidence="1" type="ORF">SAMN05444271_11037</name>
</gene>
<keyword evidence="2" id="KW-1185">Reference proteome</keyword>
<accession>A0A2H4Q450</accession>
<reference evidence="1 2" key="1">
    <citation type="submission" date="2016-10" db="EMBL/GenBank/DDBJ databases">
        <authorList>
            <person name="de Groot N.N."/>
        </authorList>
    </citation>
    <scope>NUCLEOTIDE SEQUENCE [LARGE SCALE GENOMIC DNA]</scope>
    <source>
        <strain evidence="1 2">DSM 22187</strain>
    </source>
</reference>
<evidence type="ECO:0000313" key="1">
    <source>
        <dbReference type="EMBL" id="SEI87394.1"/>
    </source>
</evidence>